<comment type="catalytic activity">
    <reaction evidence="8">
        <text>a quinone + NADH + H(+) = a quinol + NAD(+)</text>
        <dbReference type="Rhea" id="RHEA:46160"/>
        <dbReference type="ChEBI" id="CHEBI:15378"/>
        <dbReference type="ChEBI" id="CHEBI:24646"/>
        <dbReference type="ChEBI" id="CHEBI:57540"/>
        <dbReference type="ChEBI" id="CHEBI:57945"/>
        <dbReference type="ChEBI" id="CHEBI:132124"/>
        <dbReference type="EC" id="1.6.5.9"/>
    </reaction>
</comment>
<evidence type="ECO:0000256" key="5">
    <source>
        <dbReference type="ARBA" id="ARBA00022946"/>
    </source>
</evidence>
<evidence type="ECO:0000256" key="10">
    <source>
        <dbReference type="SAM" id="MobiDB-lite"/>
    </source>
</evidence>
<evidence type="ECO:0000259" key="12">
    <source>
        <dbReference type="Pfam" id="PF22366"/>
    </source>
</evidence>
<evidence type="ECO:0000256" key="2">
    <source>
        <dbReference type="ARBA" id="ARBA00012637"/>
    </source>
</evidence>
<dbReference type="InterPro" id="IPR023753">
    <property type="entry name" value="FAD/NAD-binding_dom"/>
</dbReference>
<keyword evidence="14" id="KW-1185">Reference proteome</keyword>
<dbReference type="SUPFAM" id="SSF51905">
    <property type="entry name" value="FAD/NAD(P)-binding domain"/>
    <property type="match status" value="2"/>
</dbReference>
<feature type="region of interest" description="Disordered" evidence="10">
    <location>
        <begin position="55"/>
        <end position="76"/>
    </location>
</feature>
<gene>
    <name evidence="13" type="ORF">ETH_00019195</name>
</gene>
<dbReference type="EMBL" id="HG675163">
    <property type="protein sequence ID" value="CDJ40403.1"/>
    <property type="molecule type" value="Genomic_DNA"/>
</dbReference>
<dbReference type="GO" id="GO:0050136">
    <property type="term" value="F:NADH dehydrogenase (quinone) (non-electrogenic) activity"/>
    <property type="evidence" value="ECO:0007669"/>
    <property type="project" value="UniProtKB-EC"/>
</dbReference>
<feature type="compositionally biased region" description="Basic and acidic residues" evidence="10">
    <location>
        <begin position="59"/>
        <end position="69"/>
    </location>
</feature>
<dbReference type="RefSeq" id="XP_013231153.1">
    <property type="nucleotide sequence ID" value="XM_013375699.1"/>
</dbReference>
<protein>
    <recommendedName>
        <fullName evidence="2">NADH:ubiquinone reductase (non-electrogenic)</fullName>
        <ecNumber evidence="2">1.6.5.9</ecNumber>
    </recommendedName>
</protein>
<dbReference type="OrthoDB" id="3244603at2759"/>
<dbReference type="Gene3D" id="3.50.50.100">
    <property type="match status" value="2"/>
</dbReference>
<dbReference type="VEuPathDB" id="ToxoDB:ETH_00019195"/>
<keyword evidence="4" id="KW-0274">FAD</keyword>
<name>U6KTY8_EIMTE</name>
<evidence type="ECO:0000259" key="11">
    <source>
        <dbReference type="Pfam" id="PF07992"/>
    </source>
</evidence>
<dbReference type="OMA" id="QIPAQKD"/>
<organism evidence="13 14">
    <name type="scientific">Eimeria tenella</name>
    <name type="common">Coccidian parasite</name>
    <dbReference type="NCBI Taxonomy" id="5802"/>
    <lineage>
        <taxon>Eukaryota</taxon>
        <taxon>Sar</taxon>
        <taxon>Alveolata</taxon>
        <taxon>Apicomplexa</taxon>
        <taxon>Conoidasida</taxon>
        <taxon>Coccidia</taxon>
        <taxon>Eucoccidiorida</taxon>
        <taxon>Eimeriorina</taxon>
        <taxon>Eimeriidae</taxon>
        <taxon>Eimeria</taxon>
    </lineage>
</organism>
<dbReference type="PANTHER" id="PTHR43706">
    <property type="entry name" value="NADH DEHYDROGENASE"/>
    <property type="match status" value="1"/>
</dbReference>
<dbReference type="InterPro" id="IPR036188">
    <property type="entry name" value="FAD/NAD-bd_sf"/>
</dbReference>
<dbReference type="PRINTS" id="PR00368">
    <property type="entry name" value="FADPNR"/>
</dbReference>
<dbReference type="VEuPathDB" id="ToxoDB:ETH2_0925200"/>
<sequence>MLPAAPSCCVLSRPRLGAANALMGRFAARHRRFLTPRAFTSSSIGPAAAAAASAAPYAPDRHPASDKHQAAAAAAAAAGTPRREHVVVLGTGWAAVSFVRNLDPNKFEVTVISPRNYFTFTPLLPSVCAGTLTPLSCIEPIRGFSRDRNGRRLLNFYEAHATDIDFENKRVSCASRTSSFKVDYDKLVLAVGTDPNTFGVPGVEENCFFLKEVEHAVQIRKRVMANFETAALPTTSQQERERLLHFVVVGGGPTGVETAAEFADFIREDMKRIFPELMPHVAITLVEGGPRLLPTYAPEISSYAQQVLQETLKVRLLLQHQVVAVGEKTLTCKRLSGGSRQQQEQQEQQQQNNEEKVIQQGFVLWASGVGQVPLVRKLLQERLPPPPSSSSSSSSSSRGGLRALPVDEHLRVYGAAGVFAAGDCALLLPRRLAAETDALWTAAGSCDVSLSWLQQQLPRLQQQYPQLNPLKFDLKKEKDEGPLTKQQLQQLLERIDAAYRPPAPTAQNARQAGIYLARKFNLGGGPAFSEEWKGSLAYVGNHNAVAQLPGYIVTGGFFSLPLWKAVYVQMQLTWRIRLICCFDWLRTLFAGRDVGREHSYYK</sequence>
<dbReference type="GO" id="GO:0005739">
    <property type="term" value="C:mitochondrion"/>
    <property type="evidence" value="ECO:0007669"/>
    <property type="project" value="TreeGrafter"/>
</dbReference>
<keyword evidence="5" id="KW-0809">Transit peptide</keyword>
<dbReference type="GeneID" id="25252968"/>
<dbReference type="Proteomes" id="UP000030747">
    <property type="component" value="Unassembled WGS sequence"/>
</dbReference>
<comment type="similarity">
    <text evidence="1">Belongs to the NADH dehydrogenase family.</text>
</comment>
<evidence type="ECO:0000256" key="1">
    <source>
        <dbReference type="ARBA" id="ARBA00005272"/>
    </source>
</evidence>
<evidence type="ECO:0000256" key="8">
    <source>
        <dbReference type="ARBA" id="ARBA00047599"/>
    </source>
</evidence>
<dbReference type="InterPro" id="IPR054585">
    <property type="entry name" value="NDH2-like_C"/>
</dbReference>
<reference evidence="13" key="2">
    <citation type="submission" date="2013-10" db="EMBL/GenBank/DDBJ databases">
        <authorList>
            <person name="Aslett M."/>
        </authorList>
    </citation>
    <scope>NUCLEOTIDE SEQUENCE [LARGE SCALE GENOMIC DNA]</scope>
    <source>
        <strain evidence="13">Houghton</strain>
    </source>
</reference>
<evidence type="ECO:0000313" key="14">
    <source>
        <dbReference type="Proteomes" id="UP000030747"/>
    </source>
</evidence>
<keyword evidence="6" id="KW-0560">Oxidoreductase</keyword>
<evidence type="ECO:0000256" key="6">
    <source>
        <dbReference type="ARBA" id="ARBA00023002"/>
    </source>
</evidence>
<feature type="domain" description="External alternative NADH-ubiquinone oxidoreductase-like C-terminal" evidence="12">
    <location>
        <begin position="532"/>
        <end position="593"/>
    </location>
</feature>
<dbReference type="AlphaFoldDB" id="U6KTY8"/>
<dbReference type="EC" id="1.6.5.9" evidence="2"/>
<feature type="domain" description="FAD/NAD(P)-binding" evidence="11">
    <location>
        <begin position="85"/>
        <end position="429"/>
    </location>
</feature>
<evidence type="ECO:0000313" key="13">
    <source>
        <dbReference type="EMBL" id="CDJ40403.1"/>
    </source>
</evidence>
<evidence type="ECO:0000256" key="3">
    <source>
        <dbReference type="ARBA" id="ARBA00022630"/>
    </source>
</evidence>
<dbReference type="Pfam" id="PF07992">
    <property type="entry name" value="Pyr_redox_2"/>
    <property type="match status" value="1"/>
</dbReference>
<feature type="region of interest" description="Disordered" evidence="10">
    <location>
        <begin position="381"/>
        <end position="401"/>
    </location>
</feature>
<keyword evidence="3" id="KW-0285">Flavoprotein</keyword>
<dbReference type="PANTHER" id="PTHR43706:SF47">
    <property type="entry name" value="EXTERNAL NADH-UBIQUINONE OXIDOREDUCTASE 1, MITOCHONDRIAL-RELATED"/>
    <property type="match status" value="1"/>
</dbReference>
<reference evidence="13" key="1">
    <citation type="submission" date="2013-10" db="EMBL/GenBank/DDBJ databases">
        <title>Genomic analysis of the causative agents of coccidiosis in chickens.</title>
        <authorList>
            <person name="Reid A.J."/>
            <person name="Blake D."/>
            <person name="Billington K."/>
            <person name="Browne H."/>
            <person name="Dunn M."/>
            <person name="Hung S."/>
            <person name="Kawahara F."/>
            <person name="Miranda-Saavedra D."/>
            <person name="Mourier T."/>
            <person name="Nagra H."/>
            <person name="Otto T.D."/>
            <person name="Rawlings N."/>
            <person name="Sanchez A."/>
            <person name="Sanders M."/>
            <person name="Subramaniam C."/>
            <person name="Tay Y."/>
            <person name="Dear P."/>
            <person name="Doerig C."/>
            <person name="Gruber A."/>
            <person name="Parkinson J."/>
            <person name="Shirley M."/>
            <person name="Wan K.L."/>
            <person name="Berriman M."/>
            <person name="Tomley F."/>
            <person name="Pain A."/>
        </authorList>
    </citation>
    <scope>NUCLEOTIDE SEQUENCE [LARGE SCALE GENOMIC DNA]</scope>
    <source>
        <strain evidence="13">Houghton</strain>
    </source>
</reference>
<keyword evidence="7" id="KW-0520">NAD</keyword>
<evidence type="ECO:0000256" key="7">
    <source>
        <dbReference type="ARBA" id="ARBA00023027"/>
    </source>
</evidence>
<accession>U6KTY8</accession>
<evidence type="ECO:0000256" key="4">
    <source>
        <dbReference type="ARBA" id="ARBA00022827"/>
    </source>
</evidence>
<evidence type="ECO:0000256" key="9">
    <source>
        <dbReference type="ARBA" id="ARBA00049010"/>
    </source>
</evidence>
<dbReference type="InterPro" id="IPR045024">
    <property type="entry name" value="NDH-2"/>
</dbReference>
<proteinExistence type="inferred from homology"/>
<comment type="catalytic activity">
    <reaction evidence="9">
        <text>a ubiquinone + NADH + H(+) = a ubiquinol + NAD(+)</text>
        <dbReference type="Rhea" id="RHEA:23152"/>
        <dbReference type="Rhea" id="RHEA-COMP:9565"/>
        <dbReference type="Rhea" id="RHEA-COMP:9566"/>
        <dbReference type="ChEBI" id="CHEBI:15378"/>
        <dbReference type="ChEBI" id="CHEBI:16389"/>
        <dbReference type="ChEBI" id="CHEBI:17976"/>
        <dbReference type="ChEBI" id="CHEBI:57540"/>
        <dbReference type="ChEBI" id="CHEBI:57945"/>
    </reaction>
</comment>
<dbReference type="Pfam" id="PF22366">
    <property type="entry name" value="NDH2_C"/>
    <property type="match status" value="1"/>
</dbReference>